<dbReference type="PANTHER" id="PTHR37461">
    <property type="entry name" value="ANTI-SIGMA-K FACTOR RSKA"/>
    <property type="match status" value="1"/>
</dbReference>
<dbReference type="Pfam" id="PF10099">
    <property type="entry name" value="RskA_C"/>
    <property type="match status" value="1"/>
</dbReference>
<feature type="region of interest" description="Disordered" evidence="9">
    <location>
        <begin position="203"/>
        <end position="228"/>
    </location>
</feature>
<reference evidence="12 13" key="1">
    <citation type="submission" date="2016-09" db="EMBL/GenBank/DDBJ databases">
        <title>Rhizobium sp. nov., a novel species isolated from the rice rhizosphere.</title>
        <authorList>
            <person name="Zhao J."/>
            <person name="Zhang X."/>
        </authorList>
    </citation>
    <scope>NUCLEOTIDE SEQUENCE [LARGE SCALE GENOMIC DNA]</scope>
    <source>
        <strain evidence="12 13">MH17</strain>
    </source>
</reference>
<organism evidence="12 13">
    <name type="scientific">Xaviernesmea rhizosphaerae</name>
    <dbReference type="NCBI Taxonomy" id="1672749"/>
    <lineage>
        <taxon>Bacteria</taxon>
        <taxon>Pseudomonadati</taxon>
        <taxon>Pseudomonadota</taxon>
        <taxon>Alphaproteobacteria</taxon>
        <taxon>Hyphomicrobiales</taxon>
        <taxon>Rhizobiaceae</taxon>
        <taxon>Rhizobium/Agrobacterium group</taxon>
        <taxon>Xaviernesmea</taxon>
    </lineage>
</organism>
<sequence length="228" mass="24062">MRRDELIAGEYVLGILSLEDRGKVEARMAADRRFAATVRRWQTNLSGLDDAYQPVTPPAHLRRRIERRVFGAPAPQPSLWHSLVFWRGCAFASIAVIAVLGGMVALSERAPRPAPAPTLSAEMAVTGTGIDLIAAYQAASGRLMVRPVAARQEGARSLELWLVEGGQAPRSLGILPESGEGGLIVPADLRRALGPGATLAVSIEPPGGSPTGKVTGPVIAQGPVARMP</sequence>
<dbReference type="EMBL" id="MKIO01000040">
    <property type="protein sequence ID" value="OLP53483.1"/>
    <property type="molecule type" value="Genomic_DNA"/>
</dbReference>
<proteinExistence type="predicted"/>
<dbReference type="GO" id="GO:0006417">
    <property type="term" value="P:regulation of translation"/>
    <property type="evidence" value="ECO:0007669"/>
    <property type="project" value="TreeGrafter"/>
</dbReference>
<evidence type="ECO:0000256" key="8">
    <source>
        <dbReference type="ARBA" id="ARBA00030803"/>
    </source>
</evidence>
<comment type="subcellular location">
    <subcellularLocation>
        <location evidence="2">Cell membrane</location>
    </subcellularLocation>
    <subcellularLocation>
        <location evidence="1">Membrane</location>
        <topology evidence="1">Single-pass membrane protein</topology>
    </subcellularLocation>
</comment>
<evidence type="ECO:0000256" key="3">
    <source>
        <dbReference type="ARBA" id="ARBA00022475"/>
    </source>
</evidence>
<dbReference type="Gene3D" id="1.10.10.1320">
    <property type="entry name" value="Anti-sigma factor, zinc-finger domain"/>
    <property type="match status" value="1"/>
</dbReference>
<keyword evidence="5 10" id="KW-1133">Transmembrane helix</keyword>
<dbReference type="Proteomes" id="UP000186143">
    <property type="component" value="Unassembled WGS sequence"/>
</dbReference>
<name>A0A1Q9AEY8_9HYPH</name>
<keyword evidence="3" id="KW-1003">Cell membrane</keyword>
<comment type="caution">
    <text evidence="12">The sequence shown here is derived from an EMBL/GenBank/DDBJ whole genome shotgun (WGS) entry which is preliminary data.</text>
</comment>
<evidence type="ECO:0000313" key="12">
    <source>
        <dbReference type="EMBL" id="OLP53483.1"/>
    </source>
</evidence>
<keyword evidence="4 10" id="KW-0812">Transmembrane</keyword>
<dbReference type="InterPro" id="IPR041916">
    <property type="entry name" value="Anti_sigma_zinc_sf"/>
</dbReference>
<evidence type="ECO:0000313" key="13">
    <source>
        <dbReference type="Proteomes" id="UP000186143"/>
    </source>
</evidence>
<dbReference type="InterPro" id="IPR051474">
    <property type="entry name" value="Anti-sigma-K/W_factor"/>
</dbReference>
<dbReference type="InterPro" id="IPR018764">
    <property type="entry name" value="RskA_C"/>
</dbReference>
<dbReference type="PANTHER" id="PTHR37461:SF1">
    <property type="entry name" value="ANTI-SIGMA-K FACTOR RSKA"/>
    <property type="match status" value="1"/>
</dbReference>
<evidence type="ECO:0000259" key="11">
    <source>
        <dbReference type="Pfam" id="PF10099"/>
    </source>
</evidence>
<feature type="domain" description="Anti-sigma K factor RskA C-terminal" evidence="11">
    <location>
        <begin position="92"/>
        <end position="217"/>
    </location>
</feature>
<dbReference type="AlphaFoldDB" id="A0A1Q9AEY8"/>
<dbReference type="GO" id="GO:0005886">
    <property type="term" value="C:plasma membrane"/>
    <property type="evidence" value="ECO:0007669"/>
    <property type="project" value="UniProtKB-SubCell"/>
</dbReference>
<evidence type="ECO:0000256" key="6">
    <source>
        <dbReference type="ARBA" id="ARBA00023136"/>
    </source>
</evidence>
<evidence type="ECO:0000256" key="9">
    <source>
        <dbReference type="SAM" id="MobiDB-lite"/>
    </source>
</evidence>
<evidence type="ECO:0000256" key="5">
    <source>
        <dbReference type="ARBA" id="ARBA00022989"/>
    </source>
</evidence>
<evidence type="ECO:0000256" key="2">
    <source>
        <dbReference type="ARBA" id="ARBA00004236"/>
    </source>
</evidence>
<evidence type="ECO:0000256" key="1">
    <source>
        <dbReference type="ARBA" id="ARBA00004167"/>
    </source>
</evidence>
<accession>A0A1Q9AEY8</accession>
<evidence type="ECO:0000256" key="4">
    <source>
        <dbReference type="ARBA" id="ARBA00022692"/>
    </source>
</evidence>
<dbReference type="STRING" id="1672749.BJF92_00925"/>
<dbReference type="GO" id="GO:0016989">
    <property type="term" value="F:sigma factor antagonist activity"/>
    <property type="evidence" value="ECO:0007669"/>
    <property type="project" value="TreeGrafter"/>
</dbReference>
<feature type="transmembrane region" description="Helical" evidence="10">
    <location>
        <begin position="84"/>
        <end position="106"/>
    </location>
</feature>
<protein>
    <recommendedName>
        <fullName evidence="8">Regulator of SigK</fullName>
    </recommendedName>
    <alternativeName>
        <fullName evidence="7">Sigma-K anti-sigma factor RskA</fullName>
    </alternativeName>
</protein>
<evidence type="ECO:0000256" key="10">
    <source>
        <dbReference type="SAM" id="Phobius"/>
    </source>
</evidence>
<gene>
    <name evidence="12" type="ORF">BJF92_00925</name>
</gene>
<evidence type="ECO:0000256" key="7">
    <source>
        <dbReference type="ARBA" id="ARBA00029829"/>
    </source>
</evidence>
<keyword evidence="6 10" id="KW-0472">Membrane</keyword>